<dbReference type="PANTHER" id="PTHR33312">
    <property type="entry name" value="MEMBRANE-ASSOCIATED KINASE REGULATOR 4-RELATED"/>
    <property type="match status" value="1"/>
</dbReference>
<sequence>MEALKTLSLPPAHSTSLSLSARSSNATEEDGRAARLSLSLSSLKKLKTRFSSVFRAKPEKPTKPKSPIDVIQRYLRKVKPLCERISQKQRVRERSEKEERDSGFESCRRYSISFSGNLGYSEMGRRRRRASGLSYSFGSCPSSMRSSPTHSGLLGRSSCPVSHSSLDSSMEELQSAIQGAINHCKRTQEVKI</sequence>
<evidence type="ECO:0000313" key="3">
    <source>
        <dbReference type="Proteomes" id="UP000017836"/>
    </source>
</evidence>
<dbReference type="HOGENOM" id="CLU_1416918_0_0_1"/>
<organism evidence="2 3">
    <name type="scientific">Amborella trichopoda</name>
    <dbReference type="NCBI Taxonomy" id="13333"/>
    <lineage>
        <taxon>Eukaryota</taxon>
        <taxon>Viridiplantae</taxon>
        <taxon>Streptophyta</taxon>
        <taxon>Embryophyta</taxon>
        <taxon>Tracheophyta</taxon>
        <taxon>Spermatophyta</taxon>
        <taxon>Magnoliopsida</taxon>
        <taxon>Amborellales</taxon>
        <taxon>Amborellaceae</taxon>
        <taxon>Amborella</taxon>
    </lineage>
</organism>
<dbReference type="STRING" id="13333.W1PXR1"/>
<protein>
    <recommendedName>
        <fullName evidence="4">Membrane-associated kinase regulator 1</fullName>
    </recommendedName>
</protein>
<name>W1PXR1_AMBTC</name>
<evidence type="ECO:0000256" key="1">
    <source>
        <dbReference type="SAM" id="MobiDB-lite"/>
    </source>
</evidence>
<feature type="compositionally biased region" description="Low complexity" evidence="1">
    <location>
        <begin position="14"/>
        <end position="26"/>
    </location>
</feature>
<accession>W1PXR1</accession>
<dbReference type="InterPro" id="IPR039620">
    <property type="entry name" value="BKI1/MAKR1/3/4"/>
</dbReference>
<reference evidence="3" key="1">
    <citation type="journal article" date="2013" name="Science">
        <title>The Amborella genome and the evolution of flowering plants.</title>
        <authorList>
            <consortium name="Amborella Genome Project"/>
        </authorList>
    </citation>
    <scope>NUCLEOTIDE SEQUENCE [LARGE SCALE GENOMIC DNA]</scope>
</reference>
<dbReference type="GO" id="GO:0019210">
    <property type="term" value="F:kinase inhibitor activity"/>
    <property type="evidence" value="ECO:0007669"/>
    <property type="project" value="InterPro"/>
</dbReference>
<dbReference type="GO" id="GO:0005886">
    <property type="term" value="C:plasma membrane"/>
    <property type="evidence" value="ECO:0007669"/>
    <property type="project" value="InterPro"/>
</dbReference>
<dbReference type="Proteomes" id="UP000017836">
    <property type="component" value="Unassembled WGS sequence"/>
</dbReference>
<evidence type="ECO:0008006" key="4">
    <source>
        <dbReference type="Google" id="ProtNLM"/>
    </source>
</evidence>
<gene>
    <name evidence="2" type="ORF">AMTR_s00025p00244180</name>
</gene>
<feature type="region of interest" description="Disordered" evidence="1">
    <location>
        <begin position="1"/>
        <end position="31"/>
    </location>
</feature>
<dbReference type="eggNOG" id="ENOG502QVKJ">
    <property type="taxonomic scope" value="Eukaryota"/>
</dbReference>
<keyword evidence="3" id="KW-1185">Reference proteome</keyword>
<dbReference type="EMBL" id="KI392614">
    <property type="protein sequence ID" value="ERN12666.1"/>
    <property type="molecule type" value="Genomic_DNA"/>
</dbReference>
<dbReference type="PANTHER" id="PTHR33312:SF8">
    <property type="entry name" value="MEMBRANE-ASSOCIATED KINASE REGULATOR 1-RELATED"/>
    <property type="match status" value="1"/>
</dbReference>
<evidence type="ECO:0000313" key="2">
    <source>
        <dbReference type="EMBL" id="ERN12666.1"/>
    </source>
</evidence>
<dbReference type="AlphaFoldDB" id="W1PXR1"/>
<dbReference type="Gramene" id="ERN12666">
    <property type="protein sequence ID" value="ERN12666"/>
    <property type="gene ID" value="AMTR_s00025p00244180"/>
</dbReference>
<proteinExistence type="predicted"/>